<dbReference type="Proteomes" id="UP000002774">
    <property type="component" value="Chromosome"/>
</dbReference>
<dbReference type="STRING" id="714943.Mucpa_5953"/>
<organism evidence="1 2">
    <name type="scientific">Mucilaginibacter paludis DSM 18603</name>
    <dbReference type="NCBI Taxonomy" id="714943"/>
    <lineage>
        <taxon>Bacteria</taxon>
        <taxon>Pseudomonadati</taxon>
        <taxon>Bacteroidota</taxon>
        <taxon>Sphingobacteriia</taxon>
        <taxon>Sphingobacteriales</taxon>
        <taxon>Sphingobacteriaceae</taxon>
        <taxon>Mucilaginibacter</taxon>
    </lineage>
</organism>
<evidence type="ECO:0000313" key="2">
    <source>
        <dbReference type="Proteomes" id="UP000002774"/>
    </source>
</evidence>
<dbReference type="EMBL" id="CM001403">
    <property type="protein sequence ID" value="EHQ30013.1"/>
    <property type="molecule type" value="Genomic_DNA"/>
</dbReference>
<dbReference type="AlphaFoldDB" id="H1YAY0"/>
<dbReference type="RefSeq" id="WP_008511523.1">
    <property type="nucleotide sequence ID" value="NZ_CM001403.1"/>
</dbReference>
<reference evidence="1" key="1">
    <citation type="submission" date="2011-09" db="EMBL/GenBank/DDBJ databases">
        <title>The permanent draft genome of Mucilaginibacter paludis DSM 18603.</title>
        <authorList>
            <consortium name="US DOE Joint Genome Institute (JGI-PGF)"/>
            <person name="Lucas S."/>
            <person name="Han J."/>
            <person name="Lapidus A."/>
            <person name="Bruce D."/>
            <person name="Goodwin L."/>
            <person name="Pitluck S."/>
            <person name="Peters L."/>
            <person name="Kyrpides N."/>
            <person name="Mavromatis K."/>
            <person name="Ivanova N."/>
            <person name="Mikhailova N."/>
            <person name="Held B."/>
            <person name="Detter J.C."/>
            <person name="Tapia R."/>
            <person name="Han C."/>
            <person name="Land M."/>
            <person name="Hauser L."/>
            <person name="Markowitz V."/>
            <person name="Cheng J.-F."/>
            <person name="Hugenholtz P."/>
            <person name="Woyke T."/>
            <person name="Wu D."/>
            <person name="Tindall B."/>
            <person name="Brambilla E."/>
            <person name="Klenk H.-P."/>
            <person name="Eisen J.A."/>
        </authorList>
    </citation>
    <scope>NUCLEOTIDE SEQUENCE [LARGE SCALE GENOMIC DNA]</scope>
    <source>
        <strain evidence="1">DSM 18603</strain>
    </source>
</reference>
<dbReference type="HOGENOM" id="CLU_1667412_0_0_10"/>
<proteinExistence type="predicted"/>
<keyword evidence="2" id="KW-1185">Reference proteome</keyword>
<sequence length="158" mass="16906">MSIISKVLSALAHLPSALFNVIKSLGHSIQSQWDNLPKAEQDAVINGSKVGELLKQFYKDGEAVVLQKVTEATGLSPDIATAAILAVGKDLGINATTVQQVLDHIGSKVDELLTDTGWNGLWSNIAKSLAGWLSTGSLDWVSLSMGLMEWAYRAFVKA</sequence>
<gene>
    <name evidence="1" type="ORF">Mucpa_5953</name>
</gene>
<protein>
    <submittedName>
        <fullName evidence="1">Uncharacterized protein</fullName>
    </submittedName>
</protein>
<accession>H1YAY0</accession>
<evidence type="ECO:0000313" key="1">
    <source>
        <dbReference type="EMBL" id="EHQ30013.1"/>
    </source>
</evidence>
<name>H1YAY0_9SPHI</name>
<dbReference type="OrthoDB" id="9898068at2"/>